<comment type="similarity">
    <text evidence="2">Belongs to the MDM31/MDM32 family.</text>
</comment>
<organism evidence="12 13">
    <name type="scientific">Meira miltonrushii</name>
    <dbReference type="NCBI Taxonomy" id="1280837"/>
    <lineage>
        <taxon>Eukaryota</taxon>
        <taxon>Fungi</taxon>
        <taxon>Dikarya</taxon>
        <taxon>Basidiomycota</taxon>
        <taxon>Ustilaginomycotina</taxon>
        <taxon>Exobasidiomycetes</taxon>
        <taxon>Exobasidiales</taxon>
        <taxon>Brachybasidiaceae</taxon>
        <taxon>Meira</taxon>
    </lineage>
</organism>
<dbReference type="FunCoup" id="A0A316VQA7">
    <property type="interactions" value="37"/>
</dbReference>
<evidence type="ECO:0000256" key="1">
    <source>
        <dbReference type="ARBA" id="ARBA00004273"/>
    </source>
</evidence>
<dbReference type="RefSeq" id="XP_025357977.1">
    <property type="nucleotide sequence ID" value="XM_025498294.1"/>
</dbReference>
<evidence type="ECO:0000256" key="4">
    <source>
        <dbReference type="ARBA" id="ARBA00022792"/>
    </source>
</evidence>
<gene>
    <name evidence="12" type="ORF">FA14DRAFT_159614</name>
</gene>
<dbReference type="GO" id="GO:0005743">
    <property type="term" value="C:mitochondrial inner membrane"/>
    <property type="evidence" value="ECO:0007669"/>
    <property type="project" value="UniProtKB-SubCell"/>
</dbReference>
<evidence type="ECO:0000256" key="2">
    <source>
        <dbReference type="ARBA" id="ARBA00005687"/>
    </source>
</evidence>
<name>A0A316VQA7_9BASI</name>
<dbReference type="OrthoDB" id="17678at2759"/>
<dbReference type="PANTHER" id="PTHR31068:SF0">
    <property type="entry name" value="MITOCHONDRIAL DISTRIBUTION AND MORPHOLOGY PROTEIN 31"/>
    <property type="match status" value="1"/>
</dbReference>
<evidence type="ECO:0000256" key="6">
    <source>
        <dbReference type="ARBA" id="ARBA00022989"/>
    </source>
</evidence>
<feature type="region of interest" description="Disordered" evidence="10">
    <location>
        <begin position="141"/>
        <end position="204"/>
    </location>
</feature>
<feature type="transmembrane region" description="Helical" evidence="11">
    <location>
        <begin position="240"/>
        <end position="267"/>
    </location>
</feature>
<dbReference type="InParanoid" id="A0A316VQA7"/>
<comment type="function">
    <text evidence="9">Involved in the organization of the mitochondrial membranes and the global structure of the mitochondria. Also required for mitochondrial distribution and mobility as well as for the maintenance of mitochondrial DNA nucleoids structures.</text>
</comment>
<comment type="subcellular location">
    <subcellularLocation>
        <location evidence="1">Mitochondrion inner membrane</location>
    </subcellularLocation>
</comment>
<evidence type="ECO:0000256" key="9">
    <source>
        <dbReference type="ARBA" id="ARBA00025191"/>
    </source>
</evidence>
<feature type="compositionally biased region" description="Basic and acidic residues" evidence="10">
    <location>
        <begin position="703"/>
        <end position="713"/>
    </location>
</feature>
<dbReference type="GO" id="GO:0007005">
    <property type="term" value="P:mitochondrion organization"/>
    <property type="evidence" value="ECO:0007669"/>
    <property type="project" value="InterPro"/>
</dbReference>
<evidence type="ECO:0000313" key="12">
    <source>
        <dbReference type="EMBL" id="PWN37675.1"/>
    </source>
</evidence>
<keyword evidence="13" id="KW-1185">Reference proteome</keyword>
<keyword evidence="4" id="KW-0999">Mitochondrion inner membrane</keyword>
<dbReference type="GeneID" id="37020075"/>
<keyword evidence="7" id="KW-0496">Mitochondrion</keyword>
<evidence type="ECO:0000256" key="8">
    <source>
        <dbReference type="ARBA" id="ARBA00023136"/>
    </source>
</evidence>
<dbReference type="GO" id="GO:0000001">
    <property type="term" value="P:mitochondrion inheritance"/>
    <property type="evidence" value="ECO:0007669"/>
    <property type="project" value="InterPro"/>
</dbReference>
<evidence type="ECO:0000256" key="3">
    <source>
        <dbReference type="ARBA" id="ARBA00022692"/>
    </source>
</evidence>
<evidence type="ECO:0000313" key="13">
    <source>
        <dbReference type="Proteomes" id="UP000245771"/>
    </source>
</evidence>
<reference evidence="12 13" key="1">
    <citation type="journal article" date="2018" name="Mol. Biol. Evol.">
        <title>Broad Genomic Sampling Reveals a Smut Pathogenic Ancestry of the Fungal Clade Ustilaginomycotina.</title>
        <authorList>
            <person name="Kijpornyongpan T."/>
            <person name="Mondo S.J."/>
            <person name="Barry K."/>
            <person name="Sandor L."/>
            <person name="Lee J."/>
            <person name="Lipzen A."/>
            <person name="Pangilinan J."/>
            <person name="LaButti K."/>
            <person name="Hainaut M."/>
            <person name="Henrissat B."/>
            <person name="Grigoriev I.V."/>
            <person name="Spatafora J.W."/>
            <person name="Aime M.C."/>
        </authorList>
    </citation>
    <scope>NUCLEOTIDE SEQUENCE [LARGE SCALE GENOMIC DNA]</scope>
    <source>
        <strain evidence="12 13">MCA 3882</strain>
    </source>
</reference>
<feature type="region of interest" description="Disordered" evidence="10">
    <location>
        <begin position="678"/>
        <end position="713"/>
    </location>
</feature>
<keyword evidence="8 11" id="KW-0472">Membrane</keyword>
<accession>A0A316VQA7</accession>
<dbReference type="InterPro" id="IPR012571">
    <property type="entry name" value="Mdm31/Mdm32"/>
</dbReference>
<evidence type="ECO:0000256" key="10">
    <source>
        <dbReference type="SAM" id="MobiDB-lite"/>
    </source>
</evidence>
<dbReference type="AlphaFoldDB" id="A0A316VQA7"/>
<dbReference type="Pfam" id="PF08118">
    <property type="entry name" value="MDM31_MDM32"/>
    <property type="match status" value="1"/>
</dbReference>
<feature type="compositionally biased region" description="Basic and acidic residues" evidence="10">
    <location>
        <begin position="174"/>
        <end position="194"/>
    </location>
</feature>
<evidence type="ECO:0000256" key="5">
    <source>
        <dbReference type="ARBA" id="ARBA00022946"/>
    </source>
</evidence>
<evidence type="ECO:0000256" key="11">
    <source>
        <dbReference type="SAM" id="Phobius"/>
    </source>
</evidence>
<feature type="compositionally biased region" description="Low complexity" evidence="10">
    <location>
        <begin position="161"/>
        <end position="173"/>
    </location>
</feature>
<sequence>MASIRSARLNLSNTRSIAEQTKMWRNANLVTRRSLRNDQQAYRYTTIHRFFSSYARESLRPRGSIRLAYQGSIQTRSFFWGSSRSRHSDPEEDAALAEIRSAQSRKDDHWNMRSDQPYHNYPRSLRELALRARERGTREAEKEFREALAETERRVQLEANSSSDKNGGSSSSGTKDDKEGSSENGGESEKDKKSSSRWTRPRPPSKEELLHLAQGFWTRLRIRFKWFTIRGFRRFNADDISAFFTLGGLGTVVFIIVGTTTAVSLVFSALNALNMQEWIARKIADYLTAETGVTVIFESAIVPKWKESRICFQNVFISRRAYNNDAETLREERGVADGLQPKSGKRRGMATTAGHGMAWEGTHFTEYDDEEVAPPMSDEATGNAPYQVDGRHTNFSMFDMNVDSIEVKLSFKRWWDGKGLVEDAVVEGVRGIIDRRNVFWDPDKPYDPRAARRFAKHGDFELDSLTIKDFLVTVYQPSGFRPFNLSIFEAQMPRLRKQWLFYDLLGADRITGQVDGCLFSLHKPQSIGRTNGRERELLTGRWKSLSRLRIDGINFDHIQNQSDVHGPVSWILSGKFDVVADIKLPTEASSDIDINVIISEMLDHFTQAVGANDQRSDGPIPGQHRLSGPAIEAPVTTVGPASESAWKQKQKEEELEAIKNKTHQTGWRDEMEMAAREVSKLRRGNRGEEGTEKESSRQTDTIDESKNAEGDAKEVVEAGTVNVSEQSSLDASQPAMVPNAASVIIDLDVRFKDIKAAVPLYGSDLTYRTQTFVRPIVAFMNANHTLIPVHCRVVMDLTEFDGAMDLAQTGLLPIISEKIYEALANHVQSQGANNRRIRSVSQWWLRLASDQVLQYARLIRDTMVRNRNPMENIDPGHLSLARQNDN</sequence>
<feature type="compositionally biased region" description="Basic and acidic residues" evidence="10">
    <location>
        <begin position="141"/>
        <end position="156"/>
    </location>
</feature>
<protein>
    <recommendedName>
        <fullName evidence="14">Mitochondrial distribution and morphology protein family 31/32</fullName>
    </recommendedName>
</protein>
<evidence type="ECO:0000256" key="7">
    <source>
        <dbReference type="ARBA" id="ARBA00023128"/>
    </source>
</evidence>
<keyword evidence="3 11" id="KW-0812">Transmembrane</keyword>
<dbReference type="Proteomes" id="UP000245771">
    <property type="component" value="Unassembled WGS sequence"/>
</dbReference>
<keyword evidence="6 11" id="KW-1133">Transmembrane helix</keyword>
<dbReference type="STRING" id="1280837.A0A316VQA7"/>
<evidence type="ECO:0008006" key="14">
    <source>
        <dbReference type="Google" id="ProtNLM"/>
    </source>
</evidence>
<dbReference type="EMBL" id="KZ819602">
    <property type="protein sequence ID" value="PWN37675.1"/>
    <property type="molecule type" value="Genomic_DNA"/>
</dbReference>
<feature type="compositionally biased region" description="Basic and acidic residues" evidence="10">
    <location>
        <begin position="678"/>
        <end position="697"/>
    </location>
</feature>
<keyword evidence="5" id="KW-0809">Transit peptide</keyword>
<dbReference type="PANTHER" id="PTHR31068">
    <property type="entry name" value="MITOCHONDRIAL DISTRIBUTION AND MORPHOLOGY PROTEIN 31"/>
    <property type="match status" value="1"/>
</dbReference>
<proteinExistence type="inferred from homology"/>